<evidence type="ECO:0000256" key="4">
    <source>
        <dbReference type="ARBA" id="ARBA00022803"/>
    </source>
</evidence>
<keyword evidence="4 6" id="KW-0802">TPR repeat</keyword>
<evidence type="ECO:0000313" key="8">
    <source>
        <dbReference type="EMBL" id="KJH69423.1"/>
    </source>
</evidence>
<evidence type="ECO:0000313" key="9">
    <source>
        <dbReference type="Proteomes" id="UP000032452"/>
    </source>
</evidence>
<dbReference type="Gene3D" id="1.25.40.10">
    <property type="entry name" value="Tetratricopeptide repeat domain"/>
    <property type="match status" value="2"/>
</dbReference>
<dbReference type="GO" id="GO:0005737">
    <property type="term" value="C:cytoplasm"/>
    <property type="evidence" value="ECO:0007669"/>
    <property type="project" value="UniProtKB-SubCell"/>
</dbReference>
<gene>
    <name evidence="8" type="ORF">UH38_23890</name>
</gene>
<name>A0A0D8ZKQ5_9CYAN</name>
<dbReference type="PATRIC" id="fig|1618023.3.peg.4943"/>
<keyword evidence="9" id="KW-1185">Reference proteome</keyword>
<protein>
    <submittedName>
        <fullName evidence="8">Uncharacterized protein</fullName>
    </submittedName>
</protein>
<sequence>MYFKACSWLFIKKIFSLSAVWLLCSVSAIASPAKPQQQEFPVNPLEITTPDPLLPATSPPTAAEQQKLAQALDELASQAQARFNAGDKPGAFAIWNRELRLRRVLGLLAETQALGRVGAIAWSDNERLQVQFITERLNTIWQQNKAQPKPDLQFLATLGYAFQQIRVPKSALEVYTQILNIQRQQNSAAVENTLQTIAQLHLSWFDYPQAIASYNELLKLAQANSDRTRVVSYLQQLVYIYDRAKLYKEAVATKEQLLALYQQQNLVNEVPLLHLAIASDYKALGQIAQAFSNYQSAYTSAWALQQFYQAGDALRNLIDLYNSQGQTQEALQTSQILLQADEQAANIYGMMNTYDRIGQINLKLGRYPESLAAFQNGLELAKQLQYQEEYFTKQIAQVNQRIPQ</sequence>
<dbReference type="STRING" id="1618023.UH38_23890"/>
<feature type="chain" id="PRO_5002337332" evidence="7">
    <location>
        <begin position="31"/>
        <end position="404"/>
    </location>
</feature>
<dbReference type="EMBL" id="JYON01000045">
    <property type="protein sequence ID" value="KJH69423.1"/>
    <property type="molecule type" value="Genomic_DNA"/>
</dbReference>
<dbReference type="PANTHER" id="PTHR46630">
    <property type="entry name" value="TETRATRICOPEPTIDE REPEAT PROTEIN 29"/>
    <property type="match status" value="1"/>
</dbReference>
<dbReference type="PANTHER" id="PTHR46630:SF1">
    <property type="entry name" value="TETRATRICOPEPTIDE REPEAT PROTEIN 29"/>
    <property type="match status" value="1"/>
</dbReference>
<evidence type="ECO:0000256" key="6">
    <source>
        <dbReference type="PROSITE-ProRule" id="PRU00339"/>
    </source>
</evidence>
<keyword evidence="3" id="KW-0677">Repeat</keyword>
<dbReference type="InterPro" id="IPR019734">
    <property type="entry name" value="TPR_rpt"/>
</dbReference>
<dbReference type="InterPro" id="IPR011990">
    <property type="entry name" value="TPR-like_helical_dom_sf"/>
</dbReference>
<dbReference type="PROSITE" id="PS50005">
    <property type="entry name" value="TPR"/>
    <property type="match status" value="1"/>
</dbReference>
<comment type="subcellular location">
    <subcellularLocation>
        <location evidence="1">Cytoplasm</location>
    </subcellularLocation>
</comment>
<keyword evidence="7" id="KW-0732">Signal</keyword>
<dbReference type="InterPro" id="IPR051476">
    <property type="entry name" value="Bac_ResReg_Asp_Phosphatase"/>
</dbReference>
<comment type="similarity">
    <text evidence="5">Belongs to the Rap family.</text>
</comment>
<proteinExistence type="inferred from homology"/>
<evidence type="ECO:0000256" key="7">
    <source>
        <dbReference type="SAM" id="SignalP"/>
    </source>
</evidence>
<comment type="caution">
    <text evidence="8">The sequence shown here is derived from an EMBL/GenBank/DDBJ whole genome shotgun (WGS) entry which is preliminary data.</text>
</comment>
<organism evidence="8 9">
    <name type="scientific">Aliterella atlantica CENA595</name>
    <dbReference type="NCBI Taxonomy" id="1618023"/>
    <lineage>
        <taxon>Bacteria</taxon>
        <taxon>Bacillati</taxon>
        <taxon>Cyanobacteriota</taxon>
        <taxon>Cyanophyceae</taxon>
        <taxon>Chroococcidiopsidales</taxon>
        <taxon>Aliterellaceae</taxon>
        <taxon>Aliterella</taxon>
    </lineage>
</organism>
<dbReference type="SMART" id="SM00028">
    <property type="entry name" value="TPR"/>
    <property type="match status" value="4"/>
</dbReference>
<keyword evidence="2" id="KW-0963">Cytoplasm</keyword>
<dbReference type="AlphaFoldDB" id="A0A0D8ZKQ5"/>
<feature type="signal peptide" evidence="7">
    <location>
        <begin position="1"/>
        <end position="30"/>
    </location>
</feature>
<dbReference type="RefSeq" id="WP_045057220.1">
    <property type="nucleotide sequence ID" value="NZ_CAWMDP010000058.1"/>
</dbReference>
<accession>A0A0D8ZKQ5</accession>
<dbReference type="OrthoDB" id="419844at2"/>
<evidence type="ECO:0000256" key="3">
    <source>
        <dbReference type="ARBA" id="ARBA00022737"/>
    </source>
</evidence>
<dbReference type="SUPFAM" id="SSF48452">
    <property type="entry name" value="TPR-like"/>
    <property type="match status" value="1"/>
</dbReference>
<evidence type="ECO:0000256" key="5">
    <source>
        <dbReference type="ARBA" id="ARBA00038253"/>
    </source>
</evidence>
<feature type="repeat" description="TPR" evidence="6">
    <location>
        <begin position="351"/>
        <end position="384"/>
    </location>
</feature>
<evidence type="ECO:0000256" key="1">
    <source>
        <dbReference type="ARBA" id="ARBA00004496"/>
    </source>
</evidence>
<dbReference type="Proteomes" id="UP000032452">
    <property type="component" value="Unassembled WGS sequence"/>
</dbReference>
<evidence type="ECO:0000256" key="2">
    <source>
        <dbReference type="ARBA" id="ARBA00022490"/>
    </source>
</evidence>
<reference evidence="8 9" key="1">
    <citation type="submission" date="2015-02" db="EMBL/GenBank/DDBJ databases">
        <title>Draft genome of a novel marine cyanobacterium (Chroococcales) isolated from South Atlantic Ocean.</title>
        <authorList>
            <person name="Rigonato J."/>
            <person name="Alvarenga D.O."/>
            <person name="Branco L.H."/>
            <person name="Varani A.M."/>
            <person name="Brandini F.P."/>
            <person name="Fiore M.F."/>
        </authorList>
    </citation>
    <scope>NUCLEOTIDE SEQUENCE [LARGE SCALE GENOMIC DNA]</scope>
    <source>
        <strain evidence="8 9">CENA595</strain>
    </source>
</reference>